<dbReference type="Proteomes" id="UP000190814">
    <property type="component" value="Unassembled WGS sequence"/>
</dbReference>
<keyword evidence="1" id="KW-0472">Membrane</keyword>
<name>A0A1T4VYC4_9FIRM</name>
<feature type="transmembrane region" description="Helical" evidence="1">
    <location>
        <begin position="27"/>
        <end position="50"/>
    </location>
</feature>
<accession>A0A1T4VYC4</accession>
<dbReference type="STRING" id="39495.SAMN02745111_01960"/>
<gene>
    <name evidence="2" type="ORF">SAMN02745111_01960</name>
</gene>
<dbReference type="OrthoDB" id="1821458at2"/>
<sequence length="263" mass="29472">MIIIDKGKLLIDILKKWYMNLSKRDKIMSACALVMTIVLIISTFTNAWLAHQKRMAILAKINSPAKLSLRSGAGEDIIQFKMAGIDTESGNYKDFVFCVEGEDISTYNIQIAHTTNINFTYTVYQATPDINYDPANDTGGVEYITANRESVYYMPAGTPLSGAYINENSENFMISGNNVERKIGTTQYAEPSYINGASADARQKYAEPLYWQTSTAITADGTAYDIDSHERAFQNYYVLRVSWGSDVRNDKETDLIYITAQVS</sequence>
<dbReference type="AlphaFoldDB" id="A0A1T4VYC4"/>
<keyword evidence="3" id="KW-1185">Reference proteome</keyword>
<keyword evidence="1" id="KW-0812">Transmembrane</keyword>
<dbReference type="RefSeq" id="WP_078766799.1">
    <property type="nucleotide sequence ID" value="NZ_FUXZ01000012.1"/>
</dbReference>
<protein>
    <submittedName>
        <fullName evidence="2">Uncharacterized protein</fullName>
    </submittedName>
</protein>
<keyword evidence="1" id="KW-1133">Transmembrane helix</keyword>
<organism evidence="2 3">
    <name type="scientific">Eubacterium uniforme</name>
    <dbReference type="NCBI Taxonomy" id="39495"/>
    <lineage>
        <taxon>Bacteria</taxon>
        <taxon>Bacillati</taxon>
        <taxon>Bacillota</taxon>
        <taxon>Clostridia</taxon>
        <taxon>Eubacteriales</taxon>
        <taxon>Eubacteriaceae</taxon>
        <taxon>Eubacterium</taxon>
    </lineage>
</organism>
<reference evidence="2 3" key="1">
    <citation type="submission" date="2017-02" db="EMBL/GenBank/DDBJ databases">
        <authorList>
            <person name="Peterson S.W."/>
        </authorList>
    </citation>
    <scope>NUCLEOTIDE SEQUENCE [LARGE SCALE GENOMIC DNA]</scope>
    <source>
        <strain evidence="2 3">ATCC 35992</strain>
    </source>
</reference>
<proteinExistence type="predicted"/>
<evidence type="ECO:0000313" key="2">
    <source>
        <dbReference type="EMBL" id="SKA69996.1"/>
    </source>
</evidence>
<evidence type="ECO:0000313" key="3">
    <source>
        <dbReference type="Proteomes" id="UP000190814"/>
    </source>
</evidence>
<dbReference type="EMBL" id="FUXZ01000012">
    <property type="protein sequence ID" value="SKA69996.1"/>
    <property type="molecule type" value="Genomic_DNA"/>
</dbReference>
<evidence type="ECO:0000256" key="1">
    <source>
        <dbReference type="SAM" id="Phobius"/>
    </source>
</evidence>